<comment type="caution">
    <text evidence="2">The sequence shown here is derived from an EMBL/GenBank/DDBJ whole genome shotgun (WGS) entry which is preliminary data.</text>
</comment>
<evidence type="ECO:0008006" key="4">
    <source>
        <dbReference type="Google" id="ProtNLM"/>
    </source>
</evidence>
<name>A0A150TJQ1_SORCE</name>
<dbReference type="EMBL" id="JEME01002243">
    <property type="protein sequence ID" value="KYG04885.1"/>
    <property type="molecule type" value="Genomic_DNA"/>
</dbReference>
<dbReference type="InterPro" id="IPR001128">
    <property type="entry name" value="Cyt_P450"/>
</dbReference>
<dbReference type="AlphaFoldDB" id="A0A150TJQ1"/>
<dbReference type="Gene3D" id="1.10.630.10">
    <property type="entry name" value="Cytochrome P450"/>
    <property type="match status" value="1"/>
</dbReference>
<dbReference type="GO" id="GO:0016705">
    <property type="term" value="F:oxidoreductase activity, acting on paired donors, with incorporation or reduction of molecular oxygen"/>
    <property type="evidence" value="ECO:0007669"/>
    <property type="project" value="InterPro"/>
</dbReference>
<evidence type="ECO:0000313" key="2">
    <source>
        <dbReference type="EMBL" id="KYG04885.1"/>
    </source>
</evidence>
<gene>
    <name evidence="2" type="ORF">BE21_44220</name>
</gene>
<evidence type="ECO:0000256" key="1">
    <source>
        <dbReference type="ARBA" id="ARBA00010617"/>
    </source>
</evidence>
<dbReference type="InterPro" id="IPR036396">
    <property type="entry name" value="Cyt_P450_sf"/>
</dbReference>
<dbReference type="GO" id="GO:0005506">
    <property type="term" value="F:iron ion binding"/>
    <property type="evidence" value="ECO:0007669"/>
    <property type="project" value="InterPro"/>
</dbReference>
<accession>A0A150TJQ1</accession>
<dbReference type="PANTHER" id="PTHR46696">
    <property type="entry name" value="P450, PUTATIVE (EUROFUNG)-RELATED"/>
    <property type="match status" value="1"/>
</dbReference>
<dbReference type="GO" id="GO:0004497">
    <property type="term" value="F:monooxygenase activity"/>
    <property type="evidence" value="ECO:0007669"/>
    <property type="project" value="InterPro"/>
</dbReference>
<dbReference type="SUPFAM" id="SSF48264">
    <property type="entry name" value="Cytochrome P450"/>
    <property type="match status" value="1"/>
</dbReference>
<dbReference type="Pfam" id="PF00067">
    <property type="entry name" value="p450"/>
    <property type="match status" value="1"/>
</dbReference>
<evidence type="ECO:0000313" key="3">
    <source>
        <dbReference type="Proteomes" id="UP000075502"/>
    </source>
</evidence>
<comment type="similarity">
    <text evidence="1">Belongs to the cytochrome P450 family.</text>
</comment>
<reference evidence="2 3" key="1">
    <citation type="submission" date="2014-02" db="EMBL/GenBank/DDBJ databases">
        <title>The small core and large imbalanced accessory genome model reveals a collaborative survival strategy of Sorangium cellulosum strains in nature.</title>
        <authorList>
            <person name="Han K."/>
            <person name="Peng R."/>
            <person name="Blom J."/>
            <person name="Li Y.-Z."/>
        </authorList>
    </citation>
    <scope>NUCLEOTIDE SEQUENCE [LARGE SCALE GENOMIC DNA]</scope>
    <source>
        <strain evidence="2 3">So0007-03</strain>
    </source>
</reference>
<dbReference type="Proteomes" id="UP000075502">
    <property type="component" value="Unassembled WGS sequence"/>
</dbReference>
<organism evidence="2 3">
    <name type="scientific">Sorangium cellulosum</name>
    <name type="common">Polyangium cellulosum</name>
    <dbReference type="NCBI Taxonomy" id="56"/>
    <lineage>
        <taxon>Bacteria</taxon>
        <taxon>Pseudomonadati</taxon>
        <taxon>Myxococcota</taxon>
        <taxon>Polyangia</taxon>
        <taxon>Polyangiales</taxon>
        <taxon>Polyangiaceae</taxon>
        <taxon>Sorangium</taxon>
    </lineage>
</organism>
<sequence length="444" mass="49067">MSIHIEEDGRADAAKPPPFDYLQTLHSALSNENDPVKRKQIEVGMVFKWLREEPLPFLSQLRREKPIFSIPAITLVTRYNDVVEVLNANDVFSVDNIAPKLVENVGQNILAMNDSPKYEHEKSLLRLAFPRADLPRYRQIVVEEANRLLAKVGVDKPFDLTGDYALRVPAGAMARYLGVGEIPTEKVVAWTHALFHEIFLNPTNDPAAVAAARAARHEALPLIDAIVAARKKQLAKSPPPEQPTVLDRYLLMQAVPETYESDEGIRDVILGLLMGCVDLSGGAIVNAVVELMKRPRVLRDALNVVNVEDDAAITGYVLEALRFRPPSTGVTSLCVRDYTVGRGTRHEEKIPAGALVMACSASAMHDHEHVDAPDQFRPGRLPSKNYLFWESGIHTCHGKYVAILHISLAVKQLLRAGVPSAIDPLPRVHGYPAPFRVRLTAAEG</sequence>
<proteinExistence type="inferred from homology"/>
<protein>
    <recommendedName>
        <fullName evidence="4">Cytochrome P450</fullName>
    </recommendedName>
</protein>
<dbReference type="GO" id="GO:0020037">
    <property type="term" value="F:heme binding"/>
    <property type="evidence" value="ECO:0007669"/>
    <property type="project" value="InterPro"/>
</dbReference>
<dbReference type="PANTHER" id="PTHR46696:SF1">
    <property type="entry name" value="CYTOCHROME P450 YJIB-RELATED"/>
    <property type="match status" value="1"/>
</dbReference>